<dbReference type="InterPro" id="IPR030678">
    <property type="entry name" value="Peptide/Ni-bd"/>
</dbReference>
<sequence length="537" mass="59754">MTTVAGALSGLPPRLASLAAAATENDAADQPVRGGTLIAAVHPEPSALIVAVNNQYANAVVSSNIFDGLLSYGEDQKPRAVLATAWDVSQDGLAITFRLRSGVKWHDGTPFSSADVAYNVLEVWKKVHARGRITFAPVTSVETPDALTAILRLSRPAPVIMNALSPSESQLIPRHLYEGTDVRTNPYNLRPIGTGPFRFKNWKKGEYIELERNPDYWEGSKPYLDRVIFRSLPDGASRAAALEVGDLHYLPYSGVPYSDVARLRKNPQLRFESRGYEYSAQIYVIEFNLRRPHISDVRVRRAIAHAINRQSLIDTVWYGLSQREDGVIPRSLKQFYTEDKPTYPYDPAKAEALLDQAGVPRKAGGERFKISFTPSPSTEAYVQAAEMIRQDLKRVGIALNIERYDGPTYIRKIYTEYDFNMLIQGYSIMLDPELGLTRIIWSEGASRGVPYVNASGYASARTDSIVKAYRSEQDPAKRQALFRELQRELGADLPLLPIMDSPFFTFSNQRVRGLETGPDAARSALADVWLQPTGAAR</sequence>
<dbReference type="Proteomes" id="UP000216020">
    <property type="component" value="Unassembled WGS sequence"/>
</dbReference>
<evidence type="ECO:0000259" key="3">
    <source>
        <dbReference type="Pfam" id="PF00496"/>
    </source>
</evidence>
<dbReference type="GO" id="GO:0030288">
    <property type="term" value="C:outer membrane-bounded periplasmic space"/>
    <property type="evidence" value="ECO:0007669"/>
    <property type="project" value="UniProtKB-ARBA"/>
</dbReference>
<feature type="domain" description="Solute-binding protein family 5" evidence="3">
    <location>
        <begin position="78"/>
        <end position="432"/>
    </location>
</feature>
<dbReference type="Gene3D" id="3.90.76.10">
    <property type="entry name" value="Dipeptide-binding Protein, Domain 1"/>
    <property type="match status" value="1"/>
</dbReference>
<dbReference type="RefSeq" id="WP_094851235.1">
    <property type="nucleotide sequence ID" value="NZ_NEVM01000001.1"/>
</dbReference>
<dbReference type="GO" id="GO:1904680">
    <property type="term" value="F:peptide transmembrane transporter activity"/>
    <property type="evidence" value="ECO:0007669"/>
    <property type="project" value="TreeGrafter"/>
</dbReference>
<dbReference type="PANTHER" id="PTHR30290">
    <property type="entry name" value="PERIPLASMIC BINDING COMPONENT OF ABC TRANSPORTER"/>
    <property type="match status" value="1"/>
</dbReference>
<keyword evidence="5" id="KW-1185">Reference proteome</keyword>
<dbReference type="InterPro" id="IPR039424">
    <property type="entry name" value="SBP_5"/>
</dbReference>
<keyword evidence="2" id="KW-0732">Signal</keyword>
<evidence type="ECO:0000313" key="4">
    <source>
        <dbReference type="EMBL" id="OZI37128.1"/>
    </source>
</evidence>
<dbReference type="EMBL" id="NEVM01000001">
    <property type="protein sequence ID" value="OZI37128.1"/>
    <property type="molecule type" value="Genomic_DNA"/>
</dbReference>
<dbReference type="AlphaFoldDB" id="A0A261SI55"/>
<reference evidence="5" key="1">
    <citation type="submission" date="2017-05" db="EMBL/GenBank/DDBJ databases">
        <title>Complete and WGS of Bordetella genogroups.</title>
        <authorList>
            <person name="Spilker T."/>
            <person name="Lipuma J."/>
        </authorList>
    </citation>
    <scope>NUCLEOTIDE SEQUENCE [LARGE SCALE GENOMIC DNA]</scope>
    <source>
        <strain evidence="5">AU16122</strain>
    </source>
</reference>
<dbReference type="Pfam" id="PF00496">
    <property type="entry name" value="SBP_bac_5"/>
    <property type="match status" value="1"/>
</dbReference>
<dbReference type="GO" id="GO:0043190">
    <property type="term" value="C:ATP-binding cassette (ABC) transporter complex"/>
    <property type="evidence" value="ECO:0007669"/>
    <property type="project" value="InterPro"/>
</dbReference>
<dbReference type="Gene3D" id="3.40.190.10">
    <property type="entry name" value="Periplasmic binding protein-like II"/>
    <property type="match status" value="1"/>
</dbReference>
<dbReference type="CDD" id="cd08517">
    <property type="entry name" value="PBP2_NikA_DppA_OppA_like_13"/>
    <property type="match status" value="1"/>
</dbReference>
<dbReference type="Gene3D" id="3.10.105.10">
    <property type="entry name" value="Dipeptide-binding Protein, Domain 3"/>
    <property type="match status" value="1"/>
</dbReference>
<evidence type="ECO:0000256" key="1">
    <source>
        <dbReference type="ARBA" id="ARBA00005695"/>
    </source>
</evidence>
<evidence type="ECO:0000313" key="5">
    <source>
        <dbReference type="Proteomes" id="UP000216020"/>
    </source>
</evidence>
<comment type="similarity">
    <text evidence="1">Belongs to the bacterial solute-binding protein 5 family.</text>
</comment>
<protein>
    <recommendedName>
        <fullName evidence="3">Solute-binding protein family 5 domain-containing protein</fullName>
    </recommendedName>
</protein>
<name>A0A261SI55_9BORD</name>
<comment type="caution">
    <text evidence="4">The sequence shown here is derived from an EMBL/GenBank/DDBJ whole genome shotgun (WGS) entry which is preliminary data.</text>
</comment>
<organism evidence="4 5">
    <name type="scientific">Bordetella genomosp. 10</name>
    <dbReference type="NCBI Taxonomy" id="1416804"/>
    <lineage>
        <taxon>Bacteria</taxon>
        <taxon>Pseudomonadati</taxon>
        <taxon>Pseudomonadota</taxon>
        <taxon>Betaproteobacteria</taxon>
        <taxon>Burkholderiales</taxon>
        <taxon>Alcaligenaceae</taxon>
        <taxon>Bordetella</taxon>
    </lineage>
</organism>
<dbReference type="PANTHER" id="PTHR30290:SF38">
    <property type="entry name" value="D,D-DIPEPTIDE-BINDING PERIPLASMIC PROTEIN DDPA-RELATED"/>
    <property type="match status" value="1"/>
</dbReference>
<evidence type="ECO:0000256" key="2">
    <source>
        <dbReference type="ARBA" id="ARBA00022729"/>
    </source>
</evidence>
<accession>A0A261SI55</accession>
<dbReference type="OrthoDB" id="9801799at2"/>
<gene>
    <name evidence="4" type="ORF">CAL29_01475</name>
</gene>
<dbReference type="PIRSF" id="PIRSF002741">
    <property type="entry name" value="MppA"/>
    <property type="match status" value="1"/>
</dbReference>
<dbReference type="SUPFAM" id="SSF53850">
    <property type="entry name" value="Periplasmic binding protein-like II"/>
    <property type="match status" value="1"/>
</dbReference>
<proteinExistence type="inferred from homology"/>
<dbReference type="InterPro" id="IPR000914">
    <property type="entry name" value="SBP_5_dom"/>
</dbReference>
<dbReference type="GO" id="GO:0015833">
    <property type="term" value="P:peptide transport"/>
    <property type="evidence" value="ECO:0007669"/>
    <property type="project" value="TreeGrafter"/>
</dbReference>